<gene>
    <name evidence="1" type="ORF">B7C51_24855</name>
</gene>
<dbReference type="EMBL" id="CP020558">
    <property type="protein sequence ID" value="ARF70707.1"/>
    <property type="molecule type" value="Genomic_DNA"/>
</dbReference>
<reference evidence="1 2" key="1">
    <citation type="submission" date="2017-03" db="EMBL/GenBank/DDBJ databases">
        <title>Paenibacillus larvae genome sequencing.</title>
        <authorList>
            <person name="Dingman D.W."/>
        </authorList>
    </citation>
    <scope>NUCLEOTIDE SEQUENCE [LARGE SCALE GENOMIC DNA]</scope>
    <source>
        <strain evidence="1 2">SAG 10367</strain>
        <plasmid evidence="2">pplp3</plasmid>
    </source>
</reference>
<dbReference type="RefSeq" id="WP_083041688.1">
    <property type="nucleotide sequence ID" value="NZ_CP020558.1"/>
</dbReference>
<sequence>MKEEIKLRPEVQWFAEQMELKLRENDHKGGWADCLIEHLLRQVPREYRELLKALLWDDLPDEVIREAADIANYAMMIADRHRNWEKEE</sequence>
<keyword evidence="1" id="KW-0614">Plasmid</keyword>
<evidence type="ECO:0000313" key="2">
    <source>
        <dbReference type="Proteomes" id="UP000192727"/>
    </source>
</evidence>
<evidence type="ECO:0000313" key="1">
    <source>
        <dbReference type="EMBL" id="ARF70707.1"/>
    </source>
</evidence>
<protein>
    <submittedName>
        <fullName evidence="1">Uncharacterized protein</fullName>
    </submittedName>
</protein>
<accession>A0A1V0UZV5</accession>
<dbReference type="AlphaFoldDB" id="A0A1V0UZV5"/>
<name>A0A1V0UZV5_9BACL</name>
<dbReference type="Proteomes" id="UP000192727">
    <property type="component" value="Plasmid pPLP3"/>
</dbReference>
<proteinExistence type="predicted"/>
<geneLocation type="plasmid" evidence="2">
    <name>pplp3</name>
</geneLocation>
<organism evidence="1 2">
    <name type="scientific">Paenibacillus larvae subsp. pulvifaciens</name>
    <dbReference type="NCBI Taxonomy" id="1477"/>
    <lineage>
        <taxon>Bacteria</taxon>
        <taxon>Bacillati</taxon>
        <taxon>Bacillota</taxon>
        <taxon>Bacilli</taxon>
        <taxon>Bacillales</taxon>
        <taxon>Paenibacillaceae</taxon>
        <taxon>Paenibacillus</taxon>
    </lineage>
</organism>